<proteinExistence type="predicted"/>
<reference evidence="1 2" key="1">
    <citation type="submission" date="2006-02" db="EMBL/GenBank/DDBJ databases">
        <authorList>
            <person name="Pinhassi J."/>
            <person name="Pedros-Alio C."/>
            <person name="Ferriera S."/>
            <person name="Johnson J."/>
            <person name="Kravitz S."/>
            <person name="Halpern A."/>
            <person name="Remington K."/>
            <person name="Beeson K."/>
            <person name="Tran B."/>
            <person name="Rogers Y.-H."/>
            <person name="Friedman R."/>
            <person name="Venter J.C."/>
        </authorList>
    </citation>
    <scope>NUCLEOTIDE SEQUENCE [LARGE SCALE GENOMIC DNA]</scope>
    <source>
        <strain evidence="1 2">MED297</strain>
    </source>
</reference>
<comment type="caution">
    <text evidence="1">The sequence shown here is derived from an EMBL/GenBank/DDBJ whole genome shotgun (WGS) entry which is preliminary data.</text>
</comment>
<dbReference type="EMBL" id="AAOE01000001">
    <property type="protein sequence ID" value="EAR11267.1"/>
    <property type="molecule type" value="Genomic_DNA"/>
</dbReference>
<gene>
    <name evidence="1" type="ORF">MED297_20307</name>
</gene>
<dbReference type="Proteomes" id="UP000005953">
    <property type="component" value="Unassembled WGS sequence"/>
</dbReference>
<organism evidence="1 2">
    <name type="scientific">Reinekea blandensis MED297</name>
    <dbReference type="NCBI Taxonomy" id="314283"/>
    <lineage>
        <taxon>Bacteria</taxon>
        <taxon>Pseudomonadati</taxon>
        <taxon>Pseudomonadota</taxon>
        <taxon>Gammaproteobacteria</taxon>
        <taxon>Oceanospirillales</taxon>
        <taxon>Saccharospirillaceae</taxon>
        <taxon>Reinekea</taxon>
    </lineage>
</organism>
<sequence length="63" mass="7153">MRQPPFTAGIDKIKAQKVQLSGKNQNNIGSEQCLIFSDDQIDLFNKTYGGKLLYMLGEMNTYH</sequence>
<dbReference type="HOGENOM" id="CLU_2882772_0_0_6"/>
<evidence type="ECO:0000313" key="2">
    <source>
        <dbReference type="Proteomes" id="UP000005953"/>
    </source>
</evidence>
<dbReference type="STRING" id="314283.MED297_20307"/>
<keyword evidence="2" id="KW-1185">Reference proteome</keyword>
<dbReference type="RefSeq" id="WP_008044805.1">
    <property type="nucleotide sequence ID" value="NZ_CH724151.1"/>
</dbReference>
<evidence type="ECO:0000313" key="1">
    <source>
        <dbReference type="EMBL" id="EAR11267.1"/>
    </source>
</evidence>
<name>A4B9G6_9GAMM</name>
<protein>
    <submittedName>
        <fullName evidence="1">Uncharacterized protein</fullName>
    </submittedName>
</protein>
<accession>A4B9G6</accession>
<dbReference type="AlphaFoldDB" id="A4B9G6"/>